<dbReference type="PROSITE" id="PS01124">
    <property type="entry name" value="HTH_ARAC_FAMILY_2"/>
    <property type="match status" value="1"/>
</dbReference>
<keyword evidence="6" id="KW-1185">Reference proteome</keyword>
<keyword evidence="3" id="KW-0804">Transcription</keyword>
<organism evidence="5 6">
    <name type="scientific">Niastella soli</name>
    <dbReference type="NCBI Taxonomy" id="2821487"/>
    <lineage>
        <taxon>Bacteria</taxon>
        <taxon>Pseudomonadati</taxon>
        <taxon>Bacteroidota</taxon>
        <taxon>Chitinophagia</taxon>
        <taxon>Chitinophagales</taxon>
        <taxon>Chitinophagaceae</taxon>
        <taxon>Niastella</taxon>
    </lineage>
</organism>
<dbReference type="PANTHER" id="PTHR43280">
    <property type="entry name" value="ARAC-FAMILY TRANSCRIPTIONAL REGULATOR"/>
    <property type="match status" value="1"/>
</dbReference>
<dbReference type="EMBL" id="JAGHKO010000001">
    <property type="protein sequence ID" value="MBO9200997.1"/>
    <property type="molecule type" value="Genomic_DNA"/>
</dbReference>
<reference evidence="5 6" key="1">
    <citation type="submission" date="2021-03" db="EMBL/GenBank/DDBJ databases">
        <title>Assistant Professor.</title>
        <authorList>
            <person name="Huq M.A."/>
        </authorList>
    </citation>
    <scope>NUCLEOTIDE SEQUENCE [LARGE SCALE GENOMIC DNA]</scope>
    <source>
        <strain evidence="5 6">MAH-29</strain>
    </source>
</reference>
<gene>
    <name evidence="5" type="ORF">J7I42_12025</name>
</gene>
<keyword evidence="1" id="KW-0805">Transcription regulation</keyword>
<dbReference type="PROSITE" id="PS00041">
    <property type="entry name" value="HTH_ARAC_FAMILY_1"/>
    <property type="match status" value="1"/>
</dbReference>
<dbReference type="InterPro" id="IPR018062">
    <property type="entry name" value="HTH_AraC-typ_CS"/>
</dbReference>
<dbReference type="Pfam" id="PF12833">
    <property type="entry name" value="HTH_18"/>
    <property type="match status" value="1"/>
</dbReference>
<dbReference type="SMART" id="SM00342">
    <property type="entry name" value="HTH_ARAC"/>
    <property type="match status" value="1"/>
</dbReference>
<evidence type="ECO:0000313" key="5">
    <source>
        <dbReference type="EMBL" id="MBO9200997.1"/>
    </source>
</evidence>
<dbReference type="InterPro" id="IPR009057">
    <property type="entry name" value="Homeodomain-like_sf"/>
</dbReference>
<protein>
    <submittedName>
        <fullName evidence="5">Helix-turn-helix transcriptional regulator</fullName>
    </submittedName>
</protein>
<keyword evidence="2" id="KW-0238">DNA-binding</keyword>
<comment type="caution">
    <text evidence="5">The sequence shown here is derived from an EMBL/GenBank/DDBJ whole genome shotgun (WGS) entry which is preliminary data.</text>
</comment>
<dbReference type="PRINTS" id="PR00032">
    <property type="entry name" value="HTHARAC"/>
</dbReference>
<evidence type="ECO:0000256" key="3">
    <source>
        <dbReference type="ARBA" id="ARBA00023163"/>
    </source>
</evidence>
<dbReference type="InterPro" id="IPR020449">
    <property type="entry name" value="Tscrpt_reg_AraC-type_HTH"/>
</dbReference>
<evidence type="ECO:0000313" key="6">
    <source>
        <dbReference type="Proteomes" id="UP000677244"/>
    </source>
</evidence>
<dbReference type="Proteomes" id="UP000677244">
    <property type="component" value="Unassembled WGS sequence"/>
</dbReference>
<feature type="domain" description="HTH araC/xylS-type" evidence="4">
    <location>
        <begin position="15"/>
        <end position="115"/>
    </location>
</feature>
<sequence>MSQKRLRRTFLEAIHSVKDYIDQHPLEIKTIEELVLKTHSQIGINLLHQGFRQLFGARIKEYEIRKRLEAAALLLQKDELTMQEITEKCGYSSQSSFVRAFKEVHGITPGQWRNQHVPLLLQGNSRA</sequence>
<evidence type="ECO:0000256" key="2">
    <source>
        <dbReference type="ARBA" id="ARBA00023125"/>
    </source>
</evidence>
<evidence type="ECO:0000256" key="1">
    <source>
        <dbReference type="ARBA" id="ARBA00023015"/>
    </source>
</evidence>
<dbReference type="Gene3D" id="1.10.10.60">
    <property type="entry name" value="Homeodomain-like"/>
    <property type="match status" value="1"/>
</dbReference>
<proteinExistence type="predicted"/>
<accession>A0ABS3YTV1</accession>
<dbReference type="SUPFAM" id="SSF46689">
    <property type="entry name" value="Homeodomain-like"/>
    <property type="match status" value="1"/>
</dbReference>
<dbReference type="RefSeq" id="WP_209139028.1">
    <property type="nucleotide sequence ID" value="NZ_JAGHKO010000001.1"/>
</dbReference>
<dbReference type="InterPro" id="IPR018060">
    <property type="entry name" value="HTH_AraC"/>
</dbReference>
<dbReference type="PANTHER" id="PTHR43280:SF2">
    <property type="entry name" value="HTH-TYPE TRANSCRIPTIONAL REGULATOR EXSA"/>
    <property type="match status" value="1"/>
</dbReference>
<name>A0ABS3YTV1_9BACT</name>
<evidence type="ECO:0000259" key="4">
    <source>
        <dbReference type="PROSITE" id="PS01124"/>
    </source>
</evidence>